<keyword evidence="1" id="KW-0732">Signal</keyword>
<keyword evidence="3" id="KW-1185">Reference proteome</keyword>
<dbReference type="RefSeq" id="WP_088920335.1">
    <property type="nucleotide sequence ID" value="NZ_CP018632.1"/>
</dbReference>
<accession>A0A2Z2NVB5</accession>
<dbReference type="Proteomes" id="UP000250079">
    <property type="component" value="Chromosome"/>
</dbReference>
<gene>
    <name evidence="2" type="ORF">IMCC3135_26805</name>
</gene>
<evidence type="ECO:0000313" key="2">
    <source>
        <dbReference type="EMBL" id="ASJ75416.1"/>
    </source>
</evidence>
<feature type="chain" id="PRO_5016350756" evidence="1">
    <location>
        <begin position="22"/>
        <end position="255"/>
    </location>
</feature>
<dbReference type="AlphaFoldDB" id="A0A2Z2NVB5"/>
<dbReference type="KEGG" id="gai:IMCC3135_26805"/>
<dbReference type="EMBL" id="CP018632">
    <property type="protein sequence ID" value="ASJ75416.1"/>
    <property type="molecule type" value="Genomic_DNA"/>
</dbReference>
<sequence>MTPGGVLLVVLAMVGMSAANAANLVVTKSLMLAPGEHLQQPMAAVTDQGVRVQVSLGDAPAGARLVVDDAGQLFVDWRAGPDLALETRIEILLSNVDTGQMLESRDLLIQRAMKTGRAVAPPELLQESWQKSLLEPKEDYLPSGWAVDSAAEPMLIELPNQVVSAGVVVSLHVDAILPGGLIPVLQVDRLPYTASFEANGDGSRTFYWDTDNDDEGEHVFRFTAINPGDTLQRASREVMIVVGDPTRKTIRPIKQ</sequence>
<protein>
    <submittedName>
        <fullName evidence="2">Uncharacterized protein</fullName>
    </submittedName>
</protein>
<feature type="signal peptide" evidence="1">
    <location>
        <begin position="1"/>
        <end position="21"/>
    </location>
</feature>
<proteinExistence type="predicted"/>
<name>A0A2Z2NVB5_9GAMM</name>
<organism evidence="2 3">
    <name type="scientific">Granulosicoccus antarcticus IMCC3135</name>
    <dbReference type="NCBI Taxonomy" id="1192854"/>
    <lineage>
        <taxon>Bacteria</taxon>
        <taxon>Pseudomonadati</taxon>
        <taxon>Pseudomonadota</taxon>
        <taxon>Gammaproteobacteria</taxon>
        <taxon>Chromatiales</taxon>
        <taxon>Granulosicoccaceae</taxon>
        <taxon>Granulosicoccus</taxon>
    </lineage>
</organism>
<reference evidence="2 3" key="1">
    <citation type="submission" date="2016-12" db="EMBL/GenBank/DDBJ databases">
        <authorList>
            <person name="Song W.-J."/>
            <person name="Kurnit D.M."/>
        </authorList>
    </citation>
    <scope>NUCLEOTIDE SEQUENCE [LARGE SCALE GENOMIC DNA]</scope>
    <source>
        <strain evidence="2 3">IMCC3135</strain>
    </source>
</reference>
<evidence type="ECO:0000313" key="3">
    <source>
        <dbReference type="Proteomes" id="UP000250079"/>
    </source>
</evidence>
<evidence type="ECO:0000256" key="1">
    <source>
        <dbReference type="SAM" id="SignalP"/>
    </source>
</evidence>